<dbReference type="CDD" id="cd02182">
    <property type="entry name" value="GH16_Strep_laminarinase_like"/>
    <property type="match status" value="1"/>
</dbReference>
<dbReference type="InterPro" id="IPR021889">
    <property type="entry name" value="DUF3500"/>
</dbReference>
<dbReference type="InterPro" id="IPR013320">
    <property type="entry name" value="ConA-like_dom_sf"/>
</dbReference>
<keyword evidence="3" id="KW-0325">Glycoprotein</keyword>
<dbReference type="GO" id="GO:0016020">
    <property type="term" value="C:membrane"/>
    <property type="evidence" value="ECO:0007669"/>
    <property type="project" value="UniProtKB-SubCell"/>
</dbReference>
<dbReference type="InterPro" id="IPR020904">
    <property type="entry name" value="Sc_DH/Rdtase_CS"/>
</dbReference>
<accession>A0A8H5NYC9</accession>
<feature type="domain" description="Major facilitator superfamily (MFS) profile" evidence="6">
    <location>
        <begin position="78"/>
        <end position="508"/>
    </location>
</feature>
<evidence type="ECO:0000256" key="4">
    <source>
        <dbReference type="SAM" id="MobiDB-lite"/>
    </source>
</evidence>
<dbReference type="PROSITE" id="PS50850">
    <property type="entry name" value="MFS"/>
    <property type="match status" value="1"/>
</dbReference>
<dbReference type="GO" id="GO:0005975">
    <property type="term" value="P:carbohydrate metabolic process"/>
    <property type="evidence" value="ECO:0007669"/>
    <property type="project" value="InterPro"/>
</dbReference>
<dbReference type="InterPro" id="IPR036259">
    <property type="entry name" value="MFS_trans_sf"/>
</dbReference>
<dbReference type="Pfam" id="PF13561">
    <property type="entry name" value="adh_short_C2"/>
    <property type="match status" value="1"/>
</dbReference>
<dbReference type="InterPro" id="IPR011701">
    <property type="entry name" value="MFS"/>
</dbReference>
<feature type="transmembrane region" description="Helical" evidence="5">
    <location>
        <begin position="356"/>
        <end position="376"/>
    </location>
</feature>
<dbReference type="Pfam" id="PF12006">
    <property type="entry name" value="DUF3500"/>
    <property type="match status" value="1"/>
</dbReference>
<reference evidence="8 9" key="1">
    <citation type="submission" date="2020-05" db="EMBL/GenBank/DDBJ databases">
        <title>Identification and distribution of gene clusters putatively required for synthesis of sphingolipid metabolism inhibitors in phylogenetically diverse species of the filamentous fungus Fusarium.</title>
        <authorList>
            <person name="Kim H.-S."/>
            <person name="Busman M."/>
            <person name="Brown D.W."/>
            <person name="Divon H."/>
            <person name="Uhlig S."/>
            <person name="Proctor R.H."/>
        </authorList>
    </citation>
    <scope>NUCLEOTIDE SEQUENCE [LARGE SCALE GENOMIC DNA]</scope>
    <source>
        <strain evidence="8 9">NRRL 25211</strain>
    </source>
</reference>
<keyword evidence="9" id="KW-1185">Reference proteome</keyword>
<feature type="transmembrane region" description="Helical" evidence="5">
    <location>
        <begin position="397"/>
        <end position="418"/>
    </location>
</feature>
<dbReference type="PROSITE" id="PS51762">
    <property type="entry name" value="GH16_2"/>
    <property type="match status" value="1"/>
</dbReference>
<evidence type="ECO:0000256" key="2">
    <source>
        <dbReference type="ARBA" id="ARBA00022857"/>
    </source>
</evidence>
<dbReference type="InterPro" id="IPR036291">
    <property type="entry name" value="NAD(P)-bd_dom_sf"/>
</dbReference>
<dbReference type="PROSITE" id="PS00061">
    <property type="entry name" value="ADH_SHORT"/>
    <property type="match status" value="1"/>
</dbReference>
<dbReference type="PANTHER" id="PTHR37489">
    <property type="entry name" value="DUF3500 DOMAIN-CONTAINING PROTEIN"/>
    <property type="match status" value="1"/>
</dbReference>
<feature type="transmembrane region" description="Helical" evidence="5">
    <location>
        <begin position="146"/>
        <end position="165"/>
    </location>
</feature>
<dbReference type="PRINTS" id="PR00081">
    <property type="entry name" value="GDHRDH"/>
</dbReference>
<sequence>MEKPEVEHLSNDEKSDGSRVVDKFPPEARAEAGVLLQVERAEETSLRLAEDGHTVLLPQPTDDPNDPLNWSSRKKHLILLVIAWAALTSDFTSAAGSAPVILQAAAWHKSPNSVNHNNSINVLMMAIGGLIWVPMTSVIGRAPTLFWSTFLGLIFSILSSVSTYFEMFMGVRAIQGLFLTSGQTIAIAFIKDIFFFHERARKIGLWALMYITSPYWGPLLANFVIGETHQWQDAFWLGVGVNGMSLFLILAFLDETWYNRDLPSSAQPLRGQGFFSRLLRLTGLWQVKYHSGYFESIYDAYKRVLLILSKPVILLVLAAYFMCFAWAIGVNISTAILFGLPQEMGGYGYSFTQLGYLHFAPIVGVFLGEIFGHFFNDHLTRRYVRKHNGVFEPEARLMTIYISAVPMIAGLVLMGQALHKHLSVAAIVVGWGMHAFGIMLASVAVASYLLDAYPSAPAEVCGLTNVFRALSGFSVGYYQQPWGAKVGYDALFLPLMVLTTTVASPVSKITSLVKPGFAPTFIETFNGYPGSLPSSSNWIFDLGTSYPGGAERWGNNEFETYTKDPSNVHITEDQNLAITPLFNQGKWTSARIETQRSDFAAKEGGKLLVEARLKLGGAPASKMQGIWPAFWALGSEFRGNYTNWPMASEWDILEAINGESKIYSTIHCGFAPGGPCNEYNGIGSGGRDFTRGEFHTLGFMVDRSMCGEGKNASWRDESLNWFLDGKKIFNVTGATVGDEPSWVKLAHKEHFLLLNVAVGGNWPGPPNNATIDGPSVNMEVDYVGVWNSFASQMVCGDNRPFAHVSSLKMELGDGDDLGTEMNMTYIFYIDCLVGAKNMAQTRSPAGFRDYIPAADAPRSIQLAESDTYQWAGHRCSEPFMIGWMKAWKERYDQPYQGITTDGKVIPNLFRLADKNENFGAPMHAVETAQNAINVASDEEREKLLRPVDAPEWRFWMNPEIYVFKHGVRLEEASKGLVAALHALMQASLSAEGYEKAHGCMKVNQFLGEVVNGTKVLNENSYNFVIFGIPSPEEPWGWQIFGHHLCMNCFMVGTQMVVSPVFMGAEPNIIDAGPHEGLELFVDQEQTALSLMQSLDPEVQKGVHIYKKLSGDEYPPGRWHRADQRHLGGAFQDNRIVPYEGVRVTTFPEPQQAAVRKLLKLSLNYFPEKALASHLEQIASHWDDTWFCWIGGFGDKDAFYYKVHSPVIMVEFDHHSGVFLNNKEPLPFHIHTLVRTPNEFSKHKISSPPSSDTPWLLNGKNAIVTGGSRGIGQSISIHLARKSLSKLAITYASNIEAAEETLTRCQELGMEQASVYGPASITTALLPHLPDYGGRVINISSVLAYQANNDPTVAYGASKTALQSYTRAFAQNFSKSKNAPFNSVIVGLTATDSIKASQHMMPPGFLDGQIRDTTAGERIGVPDDIAFIVSFLASEEGRWVNGAAVSANGGNKLVISALG</sequence>
<feature type="transmembrane region" description="Helical" evidence="5">
    <location>
        <begin position="235"/>
        <end position="253"/>
    </location>
</feature>
<evidence type="ECO:0000313" key="8">
    <source>
        <dbReference type="EMBL" id="KAF5581453.1"/>
    </source>
</evidence>
<feature type="transmembrane region" description="Helical" evidence="5">
    <location>
        <begin position="177"/>
        <end position="196"/>
    </location>
</feature>
<organism evidence="8 9">
    <name type="scientific">Fusarium pseudoanthophilum</name>
    <dbReference type="NCBI Taxonomy" id="48495"/>
    <lineage>
        <taxon>Eukaryota</taxon>
        <taxon>Fungi</taxon>
        <taxon>Dikarya</taxon>
        <taxon>Ascomycota</taxon>
        <taxon>Pezizomycotina</taxon>
        <taxon>Sordariomycetes</taxon>
        <taxon>Hypocreomycetidae</taxon>
        <taxon>Hypocreales</taxon>
        <taxon>Nectriaceae</taxon>
        <taxon>Fusarium</taxon>
        <taxon>Fusarium fujikuroi species complex</taxon>
    </lineage>
</organism>
<dbReference type="Gene3D" id="2.60.120.200">
    <property type="match status" value="1"/>
</dbReference>
<dbReference type="Gene3D" id="1.20.1250.20">
    <property type="entry name" value="MFS general substrate transporter like domains"/>
    <property type="match status" value="1"/>
</dbReference>
<feature type="transmembrane region" description="Helical" evidence="5">
    <location>
        <begin position="122"/>
        <end position="139"/>
    </location>
</feature>
<dbReference type="SUPFAM" id="SSF51735">
    <property type="entry name" value="NAD(P)-binding Rossmann-fold domains"/>
    <property type="match status" value="1"/>
</dbReference>
<dbReference type="EMBL" id="JAAOAR010000469">
    <property type="protein sequence ID" value="KAF5581453.1"/>
    <property type="molecule type" value="Genomic_DNA"/>
</dbReference>
<proteinExistence type="predicted"/>
<keyword evidence="5" id="KW-0472">Membrane</keyword>
<keyword evidence="5" id="KW-0812">Transmembrane</keyword>
<evidence type="ECO:0000256" key="1">
    <source>
        <dbReference type="ARBA" id="ARBA00004141"/>
    </source>
</evidence>
<feature type="transmembrane region" description="Helical" evidence="5">
    <location>
        <begin position="424"/>
        <end position="450"/>
    </location>
</feature>
<dbReference type="GO" id="GO:0004497">
    <property type="term" value="F:monooxygenase activity"/>
    <property type="evidence" value="ECO:0007669"/>
    <property type="project" value="UniProtKB-KW"/>
</dbReference>
<evidence type="ECO:0000313" key="9">
    <source>
        <dbReference type="Proteomes" id="UP000544095"/>
    </source>
</evidence>
<evidence type="ECO:0000256" key="5">
    <source>
        <dbReference type="SAM" id="Phobius"/>
    </source>
</evidence>
<feature type="region of interest" description="Disordered" evidence="4">
    <location>
        <begin position="1"/>
        <end position="24"/>
    </location>
</feature>
<dbReference type="Proteomes" id="UP000544095">
    <property type="component" value="Unassembled WGS sequence"/>
</dbReference>
<name>A0A8H5NYC9_9HYPO</name>
<gene>
    <name evidence="8" type="ORF">FPANT_8926</name>
</gene>
<keyword evidence="2" id="KW-0521">NADP</keyword>
<dbReference type="InterPro" id="IPR002347">
    <property type="entry name" value="SDR_fam"/>
</dbReference>
<dbReference type="InterPro" id="IPR020846">
    <property type="entry name" value="MFS_dom"/>
</dbReference>
<evidence type="ECO:0000259" key="6">
    <source>
        <dbReference type="PROSITE" id="PS50850"/>
    </source>
</evidence>
<evidence type="ECO:0000259" key="7">
    <source>
        <dbReference type="PROSITE" id="PS51762"/>
    </source>
</evidence>
<feature type="transmembrane region" description="Helical" evidence="5">
    <location>
        <begin position="203"/>
        <end position="223"/>
    </location>
</feature>
<dbReference type="SUPFAM" id="SSF49899">
    <property type="entry name" value="Concanavalin A-like lectins/glucanases"/>
    <property type="match status" value="1"/>
</dbReference>
<dbReference type="GO" id="GO:0022857">
    <property type="term" value="F:transmembrane transporter activity"/>
    <property type="evidence" value="ECO:0007669"/>
    <property type="project" value="InterPro"/>
</dbReference>
<keyword evidence="5" id="KW-1133">Transmembrane helix</keyword>
<keyword evidence="8" id="KW-0503">Monooxygenase</keyword>
<dbReference type="PANTHER" id="PTHR37489:SF1">
    <property type="entry name" value="DUF3500 DOMAIN-CONTAINING PROTEIN"/>
    <property type="match status" value="1"/>
</dbReference>
<feature type="transmembrane region" description="Helical" evidence="5">
    <location>
        <begin position="312"/>
        <end position="336"/>
    </location>
</feature>
<dbReference type="GO" id="GO:0004553">
    <property type="term" value="F:hydrolase activity, hydrolyzing O-glycosyl compounds"/>
    <property type="evidence" value="ECO:0007669"/>
    <property type="project" value="InterPro"/>
</dbReference>
<dbReference type="InterPro" id="IPR000757">
    <property type="entry name" value="Beta-glucanase-like"/>
</dbReference>
<comment type="caution">
    <text evidence="8">The sequence shown here is derived from an EMBL/GenBank/DDBJ whole genome shotgun (WGS) entry which is preliminary data.</text>
</comment>
<protein>
    <submittedName>
        <fullName evidence="8">Monophenol monooxygenase</fullName>
    </submittedName>
</protein>
<feature type="domain" description="GH16" evidence="7">
    <location>
        <begin position="523"/>
        <end position="791"/>
    </location>
</feature>
<dbReference type="Gene3D" id="3.40.50.720">
    <property type="entry name" value="NAD(P)-binding Rossmann-like Domain"/>
    <property type="match status" value="2"/>
</dbReference>
<dbReference type="SUPFAM" id="SSF103473">
    <property type="entry name" value="MFS general substrate transporter"/>
    <property type="match status" value="1"/>
</dbReference>
<feature type="transmembrane region" description="Helical" evidence="5">
    <location>
        <begin position="77"/>
        <end position="102"/>
    </location>
</feature>
<keyword evidence="8" id="KW-0560">Oxidoreductase</keyword>
<comment type="subcellular location">
    <subcellularLocation>
        <location evidence="1">Membrane</location>
        <topology evidence="1">Multi-pass membrane protein</topology>
    </subcellularLocation>
</comment>
<dbReference type="Pfam" id="PF07690">
    <property type="entry name" value="MFS_1"/>
    <property type="match status" value="1"/>
</dbReference>
<evidence type="ECO:0000256" key="3">
    <source>
        <dbReference type="ARBA" id="ARBA00023180"/>
    </source>
</evidence>